<proteinExistence type="predicted"/>
<dbReference type="OrthoDB" id="8911952at2"/>
<feature type="region of interest" description="Disordered" evidence="1">
    <location>
        <begin position="1"/>
        <end position="84"/>
    </location>
</feature>
<keyword evidence="3" id="KW-1185">Reference proteome</keyword>
<organism evidence="2 3">
    <name type="scientific">Xylophilus ampelinus</name>
    <dbReference type="NCBI Taxonomy" id="54067"/>
    <lineage>
        <taxon>Bacteria</taxon>
        <taxon>Pseudomonadati</taxon>
        <taxon>Pseudomonadota</taxon>
        <taxon>Betaproteobacteria</taxon>
        <taxon>Burkholderiales</taxon>
        <taxon>Xylophilus</taxon>
    </lineage>
</organism>
<dbReference type="Proteomes" id="UP000247540">
    <property type="component" value="Unassembled WGS sequence"/>
</dbReference>
<accession>A0A318SLB2</accession>
<comment type="caution">
    <text evidence="2">The sequence shown here is derived from an EMBL/GenBank/DDBJ whole genome shotgun (WGS) entry which is preliminary data.</text>
</comment>
<dbReference type="RefSeq" id="WP_110465644.1">
    <property type="nucleotide sequence ID" value="NZ_JAMOFZ010000011.1"/>
</dbReference>
<reference evidence="2 3" key="1">
    <citation type="submission" date="2018-06" db="EMBL/GenBank/DDBJ databases">
        <title>Genomic Encyclopedia of Type Strains, Phase III (KMG-III): the genomes of soil and plant-associated and newly described type strains.</title>
        <authorList>
            <person name="Whitman W."/>
        </authorList>
    </citation>
    <scope>NUCLEOTIDE SEQUENCE [LARGE SCALE GENOMIC DNA]</scope>
    <source>
        <strain evidence="2 3">CECT 7646</strain>
    </source>
</reference>
<dbReference type="EMBL" id="QJTC01000011">
    <property type="protein sequence ID" value="PYE77908.1"/>
    <property type="molecule type" value="Genomic_DNA"/>
</dbReference>
<sequence length="84" mass="8869">MSKVTPTGAGTRPSTDGTVDNMGAGEAFIPGSSDSSPAPTEAMSGKRQDAQSVEKDDSAPFALTEDVDAVKPEHRYERPSDRDR</sequence>
<dbReference type="AlphaFoldDB" id="A0A318SLB2"/>
<evidence type="ECO:0000256" key="1">
    <source>
        <dbReference type="SAM" id="MobiDB-lite"/>
    </source>
</evidence>
<evidence type="ECO:0000313" key="2">
    <source>
        <dbReference type="EMBL" id="PYE77908.1"/>
    </source>
</evidence>
<feature type="compositionally biased region" description="Basic and acidic residues" evidence="1">
    <location>
        <begin position="44"/>
        <end position="58"/>
    </location>
</feature>
<evidence type="ECO:0000313" key="3">
    <source>
        <dbReference type="Proteomes" id="UP000247540"/>
    </source>
</evidence>
<feature type="compositionally biased region" description="Basic and acidic residues" evidence="1">
    <location>
        <begin position="68"/>
        <end position="84"/>
    </location>
</feature>
<name>A0A318SLB2_9BURK</name>
<protein>
    <submittedName>
        <fullName evidence="2">Uncharacterized protein</fullName>
    </submittedName>
</protein>
<gene>
    <name evidence="2" type="ORF">DFQ15_11152</name>
</gene>